<reference evidence="1 2" key="1">
    <citation type="submission" date="2019-05" db="EMBL/GenBank/DDBJ databases">
        <title>Another draft genome of Portunus trituberculatus and its Hox gene families provides insights of decapod evolution.</title>
        <authorList>
            <person name="Jeong J.-H."/>
            <person name="Song I."/>
            <person name="Kim S."/>
            <person name="Choi T."/>
            <person name="Kim D."/>
            <person name="Ryu S."/>
            <person name="Kim W."/>
        </authorList>
    </citation>
    <scope>NUCLEOTIDE SEQUENCE [LARGE SCALE GENOMIC DNA]</scope>
    <source>
        <tissue evidence="1">Muscle</tissue>
    </source>
</reference>
<evidence type="ECO:0008006" key="3">
    <source>
        <dbReference type="Google" id="ProtNLM"/>
    </source>
</evidence>
<name>A0A5B7I357_PORTR</name>
<keyword evidence="2" id="KW-1185">Reference proteome</keyword>
<comment type="caution">
    <text evidence="1">The sequence shown here is derived from an EMBL/GenBank/DDBJ whole genome shotgun (WGS) entry which is preliminary data.</text>
</comment>
<dbReference type="EMBL" id="VSRR010040963">
    <property type="protein sequence ID" value="MPC75358.1"/>
    <property type="molecule type" value="Genomic_DNA"/>
</dbReference>
<organism evidence="1 2">
    <name type="scientific">Portunus trituberculatus</name>
    <name type="common">Swimming crab</name>
    <name type="synonym">Neptunus trituberculatus</name>
    <dbReference type="NCBI Taxonomy" id="210409"/>
    <lineage>
        <taxon>Eukaryota</taxon>
        <taxon>Metazoa</taxon>
        <taxon>Ecdysozoa</taxon>
        <taxon>Arthropoda</taxon>
        <taxon>Crustacea</taxon>
        <taxon>Multicrustacea</taxon>
        <taxon>Malacostraca</taxon>
        <taxon>Eumalacostraca</taxon>
        <taxon>Eucarida</taxon>
        <taxon>Decapoda</taxon>
        <taxon>Pleocyemata</taxon>
        <taxon>Brachyura</taxon>
        <taxon>Eubrachyura</taxon>
        <taxon>Portunoidea</taxon>
        <taxon>Portunidae</taxon>
        <taxon>Portuninae</taxon>
        <taxon>Portunus</taxon>
    </lineage>
</organism>
<evidence type="ECO:0000313" key="2">
    <source>
        <dbReference type="Proteomes" id="UP000324222"/>
    </source>
</evidence>
<accession>A0A5B7I357</accession>
<evidence type="ECO:0000313" key="1">
    <source>
        <dbReference type="EMBL" id="MPC75358.1"/>
    </source>
</evidence>
<dbReference type="Proteomes" id="UP000324222">
    <property type="component" value="Unassembled WGS sequence"/>
</dbReference>
<gene>
    <name evidence="1" type="ORF">E2C01_069744</name>
</gene>
<protein>
    <recommendedName>
        <fullName evidence="3">Reverse transcriptase domain-containing protein</fullName>
    </recommendedName>
</protein>
<dbReference type="OrthoDB" id="6381911at2759"/>
<dbReference type="AlphaFoldDB" id="A0A5B7I357"/>
<proteinExistence type="predicted"/>
<sequence>MACYLLKRTRLTILYQGSASSFQELTCGVAQGTKMGPLCFLLLINDALTNTPHHRKYVNDYTVGVLINNRDPDNSAL</sequence>